<evidence type="ECO:0000313" key="2">
    <source>
        <dbReference type="EMBL" id="GAA0646426.1"/>
    </source>
</evidence>
<organism evidence="2 3">
    <name type="scientific">Salarchaeum japonicum</name>
    <dbReference type="NCBI Taxonomy" id="555573"/>
    <lineage>
        <taxon>Archaea</taxon>
        <taxon>Methanobacteriati</taxon>
        <taxon>Methanobacteriota</taxon>
        <taxon>Stenosarchaea group</taxon>
        <taxon>Halobacteria</taxon>
        <taxon>Halobacteriales</taxon>
        <taxon>Halobacteriaceae</taxon>
    </lineage>
</organism>
<comment type="caution">
    <text evidence="2">The sequence shown here is derived from an EMBL/GenBank/DDBJ whole genome shotgun (WGS) entry which is preliminary data.</text>
</comment>
<protein>
    <submittedName>
        <fullName evidence="2">Uncharacterized protein</fullName>
    </submittedName>
</protein>
<accession>A0AAV3SYR5</accession>
<keyword evidence="1" id="KW-0472">Membrane</keyword>
<gene>
    <name evidence="2" type="ORF">GCM10009019_05950</name>
</gene>
<name>A0AAV3SYR5_9EURY</name>
<keyword evidence="3" id="KW-1185">Reference proteome</keyword>
<proteinExistence type="predicted"/>
<evidence type="ECO:0000256" key="1">
    <source>
        <dbReference type="SAM" id="Phobius"/>
    </source>
</evidence>
<sequence>MADLEGRSGEASETEGWNPVVAGRTDLNGFQVFFAVALYFIGGVTVLLSTGYRYLPGVAIGFLLIIGSFTYERICIREKQLDDEVVGNRE</sequence>
<keyword evidence="1" id="KW-1133">Transmembrane helix</keyword>
<dbReference type="Proteomes" id="UP001500194">
    <property type="component" value="Unassembled WGS sequence"/>
</dbReference>
<keyword evidence="1" id="KW-0812">Transmembrane</keyword>
<dbReference type="AlphaFoldDB" id="A0AAV3SYR5"/>
<evidence type="ECO:0000313" key="3">
    <source>
        <dbReference type="Proteomes" id="UP001500194"/>
    </source>
</evidence>
<dbReference type="EMBL" id="BAAADU010000002">
    <property type="protein sequence ID" value="GAA0646426.1"/>
    <property type="molecule type" value="Genomic_DNA"/>
</dbReference>
<feature type="transmembrane region" description="Helical" evidence="1">
    <location>
        <begin position="54"/>
        <end position="71"/>
    </location>
</feature>
<reference evidence="2 3" key="1">
    <citation type="journal article" date="2019" name="Int. J. Syst. Evol. Microbiol.">
        <title>The Global Catalogue of Microorganisms (GCM) 10K type strain sequencing project: providing services to taxonomists for standard genome sequencing and annotation.</title>
        <authorList>
            <consortium name="The Broad Institute Genomics Platform"/>
            <consortium name="The Broad Institute Genome Sequencing Center for Infectious Disease"/>
            <person name="Wu L."/>
            <person name="Ma J."/>
        </authorList>
    </citation>
    <scope>NUCLEOTIDE SEQUENCE [LARGE SCALE GENOMIC DNA]</scope>
    <source>
        <strain evidence="2 3">JCM 16327</strain>
    </source>
</reference>
<feature type="transmembrane region" description="Helical" evidence="1">
    <location>
        <begin position="30"/>
        <end position="48"/>
    </location>
</feature>